<evidence type="ECO:0000256" key="1">
    <source>
        <dbReference type="SAM" id="MobiDB-lite"/>
    </source>
</evidence>
<dbReference type="AlphaFoldDB" id="A0AAD6T047"/>
<name>A0AAD6T047_9AGAR</name>
<feature type="region of interest" description="Disordered" evidence="1">
    <location>
        <begin position="1"/>
        <end position="20"/>
    </location>
</feature>
<dbReference type="Proteomes" id="UP001218188">
    <property type="component" value="Unassembled WGS sequence"/>
</dbReference>
<accession>A0AAD6T047</accession>
<keyword evidence="3" id="KW-1185">Reference proteome</keyword>
<gene>
    <name evidence="2" type="ORF">C8F04DRAFT_1181020</name>
</gene>
<feature type="compositionally biased region" description="Basic and acidic residues" evidence="1">
    <location>
        <begin position="95"/>
        <end position="104"/>
    </location>
</feature>
<evidence type="ECO:0000313" key="3">
    <source>
        <dbReference type="Proteomes" id="UP001218188"/>
    </source>
</evidence>
<comment type="caution">
    <text evidence="2">The sequence shown here is derived from an EMBL/GenBank/DDBJ whole genome shotgun (WGS) entry which is preliminary data.</text>
</comment>
<feature type="region of interest" description="Disordered" evidence="1">
    <location>
        <begin position="77"/>
        <end position="107"/>
    </location>
</feature>
<proteinExistence type="predicted"/>
<reference evidence="2" key="1">
    <citation type="submission" date="2023-03" db="EMBL/GenBank/DDBJ databases">
        <title>Massive genome expansion in bonnet fungi (Mycena s.s.) driven by repeated elements and novel gene families across ecological guilds.</title>
        <authorList>
            <consortium name="Lawrence Berkeley National Laboratory"/>
            <person name="Harder C.B."/>
            <person name="Miyauchi S."/>
            <person name="Viragh M."/>
            <person name="Kuo A."/>
            <person name="Thoen E."/>
            <person name="Andreopoulos B."/>
            <person name="Lu D."/>
            <person name="Skrede I."/>
            <person name="Drula E."/>
            <person name="Henrissat B."/>
            <person name="Morin E."/>
            <person name="Kohler A."/>
            <person name="Barry K."/>
            <person name="LaButti K."/>
            <person name="Morin E."/>
            <person name="Salamov A."/>
            <person name="Lipzen A."/>
            <person name="Mereny Z."/>
            <person name="Hegedus B."/>
            <person name="Baldrian P."/>
            <person name="Stursova M."/>
            <person name="Weitz H."/>
            <person name="Taylor A."/>
            <person name="Grigoriev I.V."/>
            <person name="Nagy L.G."/>
            <person name="Martin F."/>
            <person name="Kauserud H."/>
        </authorList>
    </citation>
    <scope>NUCLEOTIDE SEQUENCE</scope>
    <source>
        <strain evidence="2">CBHHK200</strain>
    </source>
</reference>
<feature type="compositionally biased region" description="Polar residues" evidence="1">
    <location>
        <begin position="1"/>
        <end position="12"/>
    </location>
</feature>
<sequence>MIQKQTSVSNPSMHLRLSQRSTPPPALLLLSLAKAPPVASHLTPDTAWPVVKIGREPILTHPPPPYSVDCSHETSSPGKLKWPFKSQSPRPSVKPYDRCPDENGVKSSLQRRVTLRRQALKSLARSTTARQAAVIHACHGHPNHQIRATPFISSPTRDDPSLPIDLRWCTVAQASTIQRLASPRLPMQRQPPRTRTVAALQMSHDLSPSSSVDCKSSRPFPALKLKCPKSSSLMLQTVSRFNIGPRHSGANSGASIAHVLILVF</sequence>
<organism evidence="2 3">
    <name type="scientific">Mycena alexandri</name>
    <dbReference type="NCBI Taxonomy" id="1745969"/>
    <lineage>
        <taxon>Eukaryota</taxon>
        <taxon>Fungi</taxon>
        <taxon>Dikarya</taxon>
        <taxon>Basidiomycota</taxon>
        <taxon>Agaricomycotina</taxon>
        <taxon>Agaricomycetes</taxon>
        <taxon>Agaricomycetidae</taxon>
        <taxon>Agaricales</taxon>
        <taxon>Marasmiineae</taxon>
        <taxon>Mycenaceae</taxon>
        <taxon>Mycena</taxon>
    </lineage>
</organism>
<dbReference type="EMBL" id="JARJCM010000040">
    <property type="protein sequence ID" value="KAJ7037005.1"/>
    <property type="molecule type" value="Genomic_DNA"/>
</dbReference>
<protein>
    <submittedName>
        <fullName evidence="2">Uncharacterized protein</fullName>
    </submittedName>
</protein>
<evidence type="ECO:0000313" key="2">
    <source>
        <dbReference type="EMBL" id="KAJ7037005.1"/>
    </source>
</evidence>